<comment type="subcellular location">
    <subcellularLocation>
        <location evidence="1">Cytoplasm</location>
    </subcellularLocation>
</comment>
<evidence type="ECO:0000256" key="4">
    <source>
        <dbReference type="ARBA" id="ARBA00023186"/>
    </source>
</evidence>
<evidence type="ECO:0000256" key="7">
    <source>
        <dbReference type="SAM" id="MobiDB-lite"/>
    </source>
</evidence>
<dbReference type="InterPro" id="IPR010920">
    <property type="entry name" value="LSM_dom_sf"/>
</dbReference>
<evidence type="ECO:0000256" key="2">
    <source>
        <dbReference type="ARBA" id="ARBA00006222"/>
    </source>
</evidence>
<dbReference type="Pfam" id="PF03234">
    <property type="entry name" value="CDC37_N"/>
    <property type="match status" value="1"/>
</dbReference>
<dbReference type="AlphaFoldDB" id="A0AAF0J399"/>
<dbReference type="GO" id="GO:0006457">
    <property type="term" value="P:protein folding"/>
    <property type="evidence" value="ECO:0007669"/>
    <property type="project" value="TreeGrafter"/>
</dbReference>
<evidence type="ECO:0000256" key="6">
    <source>
        <dbReference type="PROSITE-ProRule" id="PRU00846"/>
    </source>
</evidence>
<dbReference type="SMART" id="SM01069">
    <property type="entry name" value="CDC37_C"/>
    <property type="match status" value="1"/>
</dbReference>
<feature type="region of interest" description="Disordered" evidence="7">
    <location>
        <begin position="775"/>
        <end position="875"/>
    </location>
</feature>
<dbReference type="InterPro" id="IPR025761">
    <property type="entry name" value="FFD_box"/>
</dbReference>
<accession>A0AAF0J399</accession>
<dbReference type="PROSITE" id="PS51513">
    <property type="entry name" value="FFD"/>
    <property type="match status" value="1"/>
</dbReference>
<feature type="compositionally biased region" description="Basic and acidic residues" evidence="7">
    <location>
        <begin position="813"/>
        <end position="834"/>
    </location>
</feature>
<evidence type="ECO:0000256" key="5">
    <source>
        <dbReference type="ARBA" id="ARBA00031396"/>
    </source>
</evidence>
<dbReference type="SMART" id="SM01271">
    <property type="entry name" value="LSM14"/>
    <property type="match status" value="1"/>
</dbReference>
<dbReference type="GO" id="GO:0050821">
    <property type="term" value="P:protein stabilization"/>
    <property type="evidence" value="ECO:0007669"/>
    <property type="project" value="TreeGrafter"/>
</dbReference>
<dbReference type="InterPro" id="IPR013874">
    <property type="entry name" value="Cdc37_Hsp90-bd"/>
</dbReference>
<dbReference type="Pfam" id="PF12701">
    <property type="entry name" value="LSM14"/>
    <property type="match status" value="1"/>
</dbReference>
<dbReference type="PANTHER" id="PTHR12800:SF4">
    <property type="entry name" value="HSP90 CO-CHAPERONE CDC37"/>
    <property type="match status" value="1"/>
</dbReference>
<dbReference type="Pfam" id="PF08564">
    <property type="entry name" value="CDC37_C"/>
    <property type="match status" value="1"/>
</dbReference>
<dbReference type="SMART" id="SM01199">
    <property type="entry name" value="FDF"/>
    <property type="match status" value="1"/>
</dbReference>
<keyword evidence="3" id="KW-0963">Cytoplasm</keyword>
<dbReference type="SUPFAM" id="SSF50182">
    <property type="entry name" value="Sm-like ribonucleoproteins"/>
    <property type="match status" value="1"/>
</dbReference>
<evidence type="ECO:0000313" key="10">
    <source>
        <dbReference type="Proteomes" id="UP001213623"/>
    </source>
</evidence>
<dbReference type="SMART" id="SM01071">
    <property type="entry name" value="CDC37_N"/>
    <property type="match status" value="1"/>
</dbReference>
<comment type="similarity">
    <text evidence="2">Belongs to the CDC37 family.</text>
</comment>
<gene>
    <name evidence="9" type="primary">CDC37</name>
    <name evidence="9" type="ORF">MNAN1_001526</name>
</gene>
<dbReference type="Gene3D" id="1.20.58.610">
    <property type="entry name" value="Cdc37, Hsp90 binding domain"/>
    <property type="match status" value="1"/>
</dbReference>
<dbReference type="GO" id="GO:0051082">
    <property type="term" value="F:unfolded protein binding"/>
    <property type="evidence" value="ECO:0007669"/>
    <property type="project" value="TreeGrafter"/>
</dbReference>
<name>A0AAF0J399_9BASI</name>
<dbReference type="GO" id="GO:0019901">
    <property type="term" value="F:protein kinase binding"/>
    <property type="evidence" value="ECO:0007669"/>
    <property type="project" value="InterPro"/>
</dbReference>
<dbReference type="GO" id="GO:0031072">
    <property type="term" value="F:heat shock protein binding"/>
    <property type="evidence" value="ECO:0007669"/>
    <property type="project" value="TreeGrafter"/>
</dbReference>
<dbReference type="InterPro" id="IPR013873">
    <property type="entry name" value="Cdc37_C"/>
</dbReference>
<dbReference type="Pfam" id="PF08565">
    <property type="entry name" value="CDC37_M"/>
    <property type="match status" value="1"/>
</dbReference>
<feature type="compositionally biased region" description="Low complexity" evidence="7">
    <location>
        <begin position="643"/>
        <end position="668"/>
    </location>
</feature>
<keyword evidence="10" id="KW-1185">Reference proteome</keyword>
<dbReference type="InterPro" id="IPR004918">
    <property type="entry name" value="Cdc37"/>
</dbReference>
<dbReference type="PANTHER" id="PTHR12800">
    <property type="entry name" value="CDC37-RELATED"/>
    <property type="match status" value="1"/>
</dbReference>
<dbReference type="GO" id="GO:0051087">
    <property type="term" value="F:protein-folding chaperone binding"/>
    <property type="evidence" value="ECO:0007669"/>
    <property type="project" value="TreeGrafter"/>
</dbReference>
<dbReference type="InterPro" id="IPR019050">
    <property type="entry name" value="FDF_dom"/>
</dbReference>
<feature type="region of interest" description="Disordered" evidence="7">
    <location>
        <begin position="174"/>
        <end position="229"/>
    </location>
</feature>
<dbReference type="SMART" id="SM01070">
    <property type="entry name" value="CDC37_M"/>
    <property type="match status" value="1"/>
</dbReference>
<dbReference type="Proteomes" id="UP001213623">
    <property type="component" value="Chromosome 3"/>
</dbReference>
<proteinExistence type="inferred from homology"/>
<feature type="region of interest" description="Disordered" evidence="7">
    <location>
        <begin position="543"/>
        <end position="573"/>
    </location>
</feature>
<dbReference type="SUPFAM" id="SSF101391">
    <property type="entry name" value="Hsp90 co-chaperone CDC37"/>
    <property type="match status" value="1"/>
</dbReference>
<feature type="compositionally biased region" description="Basic and acidic residues" evidence="7">
    <location>
        <begin position="543"/>
        <end position="552"/>
    </location>
</feature>
<feature type="short sequence motif" description="FFD box" evidence="6">
    <location>
        <begin position="798"/>
        <end position="814"/>
    </location>
</feature>
<feature type="compositionally biased region" description="Pro residues" evidence="7">
    <location>
        <begin position="619"/>
        <end position="642"/>
    </location>
</feature>
<evidence type="ECO:0000313" key="9">
    <source>
        <dbReference type="EMBL" id="WFD26543.1"/>
    </source>
</evidence>
<feature type="domain" description="FFD box profile" evidence="8">
    <location>
        <begin position="798"/>
        <end position="814"/>
    </location>
</feature>
<sequence>MVGKLNYSKWDNLELSDDSDIEVHPNVDKNSFIRWKQRDIHEKREMRKIRRSQLEAEHRTNEAVAPLLAALADQTNREGSRTYAREVSRLTAGREARGNKDGPEGPTLEDILLSLLLQINEEPAVKKAHGTSGLDDALTSSMRSHLDKIEQRQAEITRELAVMDEEDAHKITSDSLRDGWNSSHVNKEAPVPVQKPSKASKTKTQHIETLNPEAVSRSAPAEDDSDDELPRITPVMKTFASLPSSIASLPLSAESLTADFLSAKRLDLSAFERMFQYIGSHKELLQPDYGTSDALLVQAFESQLAGQKSLARMCTEKALLVQYCLQLGQDGVRLFFQRMMNTDGKAASVFLNDVLSTYTRIAKRAQILKSQQQDNPEGGVEQIQLMAQSPDMEIRFEIPDGPPPDEIRLEGEGAENLDVNQVREWLQRRWDIYMSFDEDFRQALASKSLEKVNEVLGRMPVPKAEVIVQDLDRAGILNFSSTEGILSNIDAAHATLSLEKVQSWGTEGRCAALGNPQDEVPKSENVYDYIVFRAADVVDLRIDDPSPKKPVEPHQTPTKPMAPPASEHMNQPGSMGGFPSMYQPMVHPMYGMPPDPYSYGGFVPPPYMGHAMYPPPGANFGAPPPHMQGIQPPPFPQVPADPAPAASQPAAEHSAPQPTAAPAAGPTPSAAPPVVPTQKSLASMQVSDAKPDKAQPLSMDGPAAKPQPAEVSEPKPTVPAAKPMQAQASSPSAAPASATTAKPVEPTAVAGQQDASALFGEFDFEKANARFKKKPNEMEQAGQDSGKLQAIPPPQTQSFYDKKTGFFDNISSEIKERNPGERTRYSAADEKERNILTFGDEAANFRAAPRRGRGRGNRHRGSGGRNRGTNKPEWA</sequence>
<evidence type="ECO:0000256" key="1">
    <source>
        <dbReference type="ARBA" id="ARBA00004496"/>
    </source>
</evidence>
<dbReference type="EMBL" id="CP119894">
    <property type="protein sequence ID" value="WFD26543.1"/>
    <property type="molecule type" value="Genomic_DNA"/>
</dbReference>
<protein>
    <recommendedName>
        <fullName evidence="5">Hsp90 chaperone protein kinase-targeting subunit</fullName>
    </recommendedName>
</protein>
<organism evidence="9 10">
    <name type="scientific">Malassezia nana</name>
    <dbReference type="NCBI Taxonomy" id="180528"/>
    <lineage>
        <taxon>Eukaryota</taxon>
        <taxon>Fungi</taxon>
        <taxon>Dikarya</taxon>
        <taxon>Basidiomycota</taxon>
        <taxon>Ustilaginomycotina</taxon>
        <taxon>Malasseziomycetes</taxon>
        <taxon>Malasseziales</taxon>
        <taxon>Malasseziaceae</taxon>
        <taxon>Malassezia</taxon>
    </lineage>
</organism>
<keyword evidence="4" id="KW-0143">Chaperone</keyword>
<dbReference type="GO" id="GO:0005737">
    <property type="term" value="C:cytoplasm"/>
    <property type="evidence" value="ECO:0007669"/>
    <property type="project" value="UniProtKB-SubCell"/>
</dbReference>
<reference evidence="9" key="1">
    <citation type="submission" date="2023-03" db="EMBL/GenBank/DDBJ databases">
        <title>Mating type loci evolution in Malassezia.</title>
        <authorList>
            <person name="Coelho M.A."/>
        </authorList>
    </citation>
    <scope>NUCLEOTIDE SEQUENCE</scope>
    <source>
        <strain evidence="9">CBS 9557</strain>
    </source>
</reference>
<feature type="compositionally biased region" description="Basic residues" evidence="7">
    <location>
        <begin position="848"/>
        <end position="862"/>
    </location>
</feature>
<evidence type="ECO:0000256" key="3">
    <source>
        <dbReference type="ARBA" id="ARBA00022490"/>
    </source>
</evidence>
<feature type="compositionally biased region" description="Low complexity" evidence="7">
    <location>
        <begin position="719"/>
        <end position="743"/>
    </location>
</feature>
<dbReference type="InterPro" id="IPR038189">
    <property type="entry name" value="Cdc37_Hsp90-bd_sf"/>
</dbReference>
<dbReference type="InterPro" id="IPR025609">
    <property type="entry name" value="Lsm14-like_N"/>
</dbReference>
<evidence type="ECO:0000259" key="8">
    <source>
        <dbReference type="PROSITE" id="PS51513"/>
    </source>
</evidence>
<dbReference type="Gene3D" id="2.30.30.100">
    <property type="match status" value="1"/>
</dbReference>
<feature type="region of interest" description="Disordered" evidence="7">
    <location>
        <begin position="619"/>
        <end position="753"/>
    </location>
</feature>
<dbReference type="InterPro" id="IPR013855">
    <property type="entry name" value="Cdc37_N_dom"/>
</dbReference>